<feature type="transmembrane region" description="Helical" evidence="4">
    <location>
        <begin position="192"/>
        <end position="217"/>
    </location>
</feature>
<protein>
    <recommendedName>
        <fullName evidence="5">Ubiquitin-like protease family profile domain-containing protein</fullName>
    </recommendedName>
</protein>
<dbReference type="GO" id="GO:0006508">
    <property type="term" value="P:proteolysis"/>
    <property type="evidence" value="ECO:0007669"/>
    <property type="project" value="UniProtKB-KW"/>
</dbReference>
<sequence>MTHHDYKLLQKIFRELESQLSQLLDVSSQHHDLHHRNRSVDVVNFEQRLAFFKTLLQAEMTYHHEPTDEPDHLIHMCNKLKQLEATYRDSTNDDREVENDDELDLQSKNQVTTSSFYTSTTFDPELLSVEDNNDNNKLMMVKFDGGSLVDHHEKRSVEVEHLIGESENEGDDDDDRFDVMEMERRRRRRNSIGGVSGALACGMVLGMALMGFAMLAFSGCPFHFQYADNDDDFKTEKVVLEVVATKKKKFVSDDASASKKSKTKDAVEDSNLDKVCESNVADDEKLVNVVKKVKKKPVSKFHGKKKSDTPVDAAPWQYYFKVDVKKRFAGKPQLYNPYSVIKDINENLSDDQKEFNFNYQIQLIHLILLRQIHTERDDVQLWFKLGNKTVRFGIEEFSLITGLDCKKSYDVDLFKSKKLLGFKEDIFSMHGTTEKVTLRDVASVFFSGALKDDEDYVKIALAYLFFGYLYGYSQGKKIDNFIFAMVDGDDYIEVLNRFGWGKLHLNDGNDTFEQLAKKRKIEKGYKLEEFPISFLIWLCEIIPPLSPRFSKRISNKSPHVLNWENNPTSKFSELIQNVFNNPKILLLCVVESLKICVDLNYIKECQQQIKDTISSLRIEFLGEFSKLGEILNGLKKNSDGNSKDSEFFSSPVREDISDDGGGLQLSIQTAQAKEERDSLNFENIFVDPDFLKGVVDSTVKSALKTADVSFHDIPKPSSIVLSPYIVDFGSSSSSKEDLMRIGQDDKFIVHGINPFKDKIVYNIGPEQCVKFSNFIDENIVMNRGVKKYSDADNLLLPPMNFSFIEIFEKMWFYQLHACGEFLCDSHLDVVFYYLRKNIKQDDTLNQRITSDCLLDQVLTDHVLIYVNIQKQKHWILVNFDINERMLNVYNFMSSAINKKRALDHVKAYSTMLSFYFEYLDVYSSRPDLNLVEGPYFVGKREPLNFNDCGVFGIKFAHLFICEKIYDIPSKMSDLVAVYRDDLVVSLFLHARRKQIGGYITDDEVLKNVKKSNDNANNKANVITMTICDDIFHWSFDRNWFCNMIEKKIKLKMCIFSVPGC</sequence>
<evidence type="ECO:0000313" key="6">
    <source>
        <dbReference type="EMBL" id="KAF4372112.1"/>
    </source>
</evidence>
<keyword evidence="4" id="KW-1133">Transmembrane helix</keyword>
<feature type="domain" description="Ubiquitin-like protease family profile" evidence="5">
    <location>
        <begin position="778"/>
        <end position="959"/>
    </location>
</feature>
<dbReference type="GO" id="GO:0008234">
    <property type="term" value="F:cysteine-type peptidase activity"/>
    <property type="evidence" value="ECO:0007669"/>
    <property type="project" value="InterPro"/>
</dbReference>
<evidence type="ECO:0000256" key="1">
    <source>
        <dbReference type="ARBA" id="ARBA00005234"/>
    </source>
</evidence>
<dbReference type="InterPro" id="IPR056029">
    <property type="entry name" value="DUF7610"/>
</dbReference>
<dbReference type="SUPFAM" id="SSF54001">
    <property type="entry name" value="Cysteine proteinases"/>
    <property type="match status" value="1"/>
</dbReference>
<dbReference type="InterPro" id="IPR003653">
    <property type="entry name" value="Peptidase_C48_C"/>
</dbReference>
<keyword evidence="4" id="KW-0472">Membrane</keyword>
<evidence type="ECO:0000313" key="7">
    <source>
        <dbReference type="Proteomes" id="UP000525078"/>
    </source>
</evidence>
<dbReference type="InterPro" id="IPR038765">
    <property type="entry name" value="Papain-like_cys_pep_sf"/>
</dbReference>
<keyword evidence="2" id="KW-0645">Protease</keyword>
<dbReference type="Proteomes" id="UP000525078">
    <property type="component" value="Unassembled WGS sequence"/>
</dbReference>
<proteinExistence type="inferred from homology"/>
<evidence type="ECO:0000256" key="4">
    <source>
        <dbReference type="SAM" id="Phobius"/>
    </source>
</evidence>
<dbReference type="AlphaFoldDB" id="A0A7J6FN29"/>
<comment type="similarity">
    <text evidence="1">Belongs to the peptidase C48 family.</text>
</comment>
<dbReference type="PANTHER" id="PTHR48449">
    <property type="entry name" value="DUF1985 DOMAIN-CONTAINING PROTEIN"/>
    <property type="match status" value="1"/>
</dbReference>
<organism evidence="6 7">
    <name type="scientific">Cannabis sativa</name>
    <name type="common">Hemp</name>
    <name type="synonym">Marijuana</name>
    <dbReference type="NCBI Taxonomy" id="3483"/>
    <lineage>
        <taxon>Eukaryota</taxon>
        <taxon>Viridiplantae</taxon>
        <taxon>Streptophyta</taxon>
        <taxon>Embryophyta</taxon>
        <taxon>Tracheophyta</taxon>
        <taxon>Spermatophyta</taxon>
        <taxon>Magnoliopsida</taxon>
        <taxon>eudicotyledons</taxon>
        <taxon>Gunneridae</taxon>
        <taxon>Pentapetalae</taxon>
        <taxon>rosids</taxon>
        <taxon>fabids</taxon>
        <taxon>Rosales</taxon>
        <taxon>Cannabaceae</taxon>
        <taxon>Cannabis</taxon>
    </lineage>
</organism>
<keyword evidence="3" id="KW-0378">Hydrolase</keyword>
<reference evidence="6 7" key="1">
    <citation type="journal article" date="2020" name="bioRxiv">
        <title>Sequence and annotation of 42 cannabis genomes reveals extensive copy number variation in cannabinoid synthesis and pathogen resistance genes.</title>
        <authorList>
            <person name="Mckernan K.J."/>
            <person name="Helbert Y."/>
            <person name="Kane L.T."/>
            <person name="Ebling H."/>
            <person name="Zhang L."/>
            <person name="Liu B."/>
            <person name="Eaton Z."/>
            <person name="Mclaughlin S."/>
            <person name="Kingan S."/>
            <person name="Baybayan P."/>
            <person name="Concepcion G."/>
            <person name="Jordan M."/>
            <person name="Riva A."/>
            <person name="Barbazuk W."/>
            <person name="Harkins T."/>
        </authorList>
    </citation>
    <scope>NUCLEOTIDE SEQUENCE [LARGE SCALE GENOMIC DNA]</scope>
    <source>
        <strain evidence="7">cv. Jamaican Lion 4</strain>
        <tissue evidence="6">Leaf</tissue>
    </source>
</reference>
<dbReference type="Pfam" id="PF09331">
    <property type="entry name" value="DUF1985"/>
    <property type="match status" value="1"/>
</dbReference>
<evidence type="ECO:0000256" key="2">
    <source>
        <dbReference type="ARBA" id="ARBA00022670"/>
    </source>
</evidence>
<dbReference type="Gene3D" id="3.40.395.10">
    <property type="entry name" value="Adenoviral Proteinase, Chain A"/>
    <property type="match status" value="1"/>
</dbReference>
<gene>
    <name evidence="6" type="ORF">F8388_000328</name>
</gene>
<name>A0A7J6FN29_CANSA</name>
<dbReference type="PROSITE" id="PS50600">
    <property type="entry name" value="ULP_PROTEASE"/>
    <property type="match status" value="1"/>
</dbReference>
<dbReference type="PANTHER" id="PTHR48449:SF1">
    <property type="entry name" value="DUF1985 DOMAIN-CONTAINING PROTEIN"/>
    <property type="match status" value="1"/>
</dbReference>
<dbReference type="Pfam" id="PF02902">
    <property type="entry name" value="Peptidase_C48"/>
    <property type="match status" value="1"/>
</dbReference>
<dbReference type="Pfam" id="PF24583">
    <property type="entry name" value="DUF7610"/>
    <property type="match status" value="1"/>
</dbReference>
<evidence type="ECO:0000256" key="3">
    <source>
        <dbReference type="ARBA" id="ARBA00022801"/>
    </source>
</evidence>
<dbReference type="EMBL" id="JAATIP010000106">
    <property type="protein sequence ID" value="KAF4372112.1"/>
    <property type="molecule type" value="Genomic_DNA"/>
</dbReference>
<comment type="caution">
    <text evidence="6">The sequence shown here is derived from an EMBL/GenBank/DDBJ whole genome shotgun (WGS) entry which is preliminary data.</text>
</comment>
<evidence type="ECO:0000259" key="5">
    <source>
        <dbReference type="PROSITE" id="PS50600"/>
    </source>
</evidence>
<accession>A0A7J6FN29</accession>
<dbReference type="InterPro" id="IPR015410">
    <property type="entry name" value="DUF1985"/>
</dbReference>
<keyword evidence="4" id="KW-0812">Transmembrane</keyword>